<proteinExistence type="predicted"/>
<evidence type="ECO:0000313" key="1">
    <source>
        <dbReference type="EMBL" id="MEQ2179692.1"/>
    </source>
</evidence>
<dbReference type="Proteomes" id="UP001476798">
    <property type="component" value="Unassembled WGS sequence"/>
</dbReference>
<evidence type="ECO:0000313" key="2">
    <source>
        <dbReference type="Proteomes" id="UP001476798"/>
    </source>
</evidence>
<keyword evidence="2" id="KW-1185">Reference proteome</keyword>
<organism evidence="1 2">
    <name type="scientific">Goodea atripinnis</name>
    <dbReference type="NCBI Taxonomy" id="208336"/>
    <lineage>
        <taxon>Eukaryota</taxon>
        <taxon>Metazoa</taxon>
        <taxon>Chordata</taxon>
        <taxon>Craniata</taxon>
        <taxon>Vertebrata</taxon>
        <taxon>Euteleostomi</taxon>
        <taxon>Actinopterygii</taxon>
        <taxon>Neopterygii</taxon>
        <taxon>Teleostei</taxon>
        <taxon>Neoteleostei</taxon>
        <taxon>Acanthomorphata</taxon>
        <taxon>Ovalentaria</taxon>
        <taxon>Atherinomorphae</taxon>
        <taxon>Cyprinodontiformes</taxon>
        <taxon>Goodeidae</taxon>
        <taxon>Goodea</taxon>
    </lineage>
</organism>
<protein>
    <submittedName>
        <fullName evidence="1">Uncharacterized protein</fullName>
    </submittedName>
</protein>
<dbReference type="EMBL" id="JAHRIO010063658">
    <property type="protein sequence ID" value="MEQ2179692.1"/>
    <property type="molecule type" value="Genomic_DNA"/>
</dbReference>
<sequence>MEKLGIHRMPPEELLVAAHLHHGCKRPPKTPHCHPRQTVFKSALTERAYKAAAVAVRAPTVSSMLSAYQAELCKDMATKPDPDVWDEITSASSCTSSPALHTQPQSLSLRLSAARCSPS</sequence>
<gene>
    <name evidence="1" type="ORF">GOODEAATRI_027748</name>
</gene>
<accession>A0ABV0P8D8</accession>
<comment type="caution">
    <text evidence="1">The sequence shown here is derived from an EMBL/GenBank/DDBJ whole genome shotgun (WGS) entry which is preliminary data.</text>
</comment>
<name>A0ABV0P8D8_9TELE</name>
<reference evidence="1 2" key="1">
    <citation type="submission" date="2021-06" db="EMBL/GenBank/DDBJ databases">
        <authorList>
            <person name="Palmer J.M."/>
        </authorList>
    </citation>
    <scope>NUCLEOTIDE SEQUENCE [LARGE SCALE GENOMIC DNA]</scope>
    <source>
        <strain evidence="1 2">GA_2019</strain>
        <tissue evidence="1">Muscle</tissue>
    </source>
</reference>